<accession>A0ABS2NP62</accession>
<keyword evidence="1" id="KW-0472">Membrane</keyword>
<evidence type="ECO:0000313" key="2">
    <source>
        <dbReference type="EMBL" id="MBM7614733.1"/>
    </source>
</evidence>
<comment type="caution">
    <text evidence="2">The sequence shown here is derived from an EMBL/GenBank/DDBJ whole genome shotgun (WGS) entry which is preliminary data.</text>
</comment>
<dbReference type="EMBL" id="JAFBEE010000006">
    <property type="protein sequence ID" value="MBM7614733.1"/>
    <property type="molecule type" value="Genomic_DNA"/>
</dbReference>
<dbReference type="Proteomes" id="UP001314796">
    <property type="component" value="Unassembled WGS sequence"/>
</dbReference>
<keyword evidence="1" id="KW-1133">Transmembrane helix</keyword>
<evidence type="ECO:0008006" key="4">
    <source>
        <dbReference type="Google" id="ProtNLM"/>
    </source>
</evidence>
<gene>
    <name evidence="2" type="ORF">JOC73_001247</name>
</gene>
<keyword evidence="3" id="KW-1185">Reference proteome</keyword>
<name>A0ABS2NP62_9FIRM</name>
<evidence type="ECO:0000256" key="1">
    <source>
        <dbReference type="SAM" id="Phobius"/>
    </source>
</evidence>
<organism evidence="2 3">
    <name type="scientific">Alkaliphilus hydrothermalis</name>
    <dbReference type="NCBI Taxonomy" id="1482730"/>
    <lineage>
        <taxon>Bacteria</taxon>
        <taxon>Bacillati</taxon>
        <taxon>Bacillota</taxon>
        <taxon>Clostridia</taxon>
        <taxon>Peptostreptococcales</taxon>
        <taxon>Natronincolaceae</taxon>
        <taxon>Alkaliphilus</taxon>
    </lineage>
</organism>
<evidence type="ECO:0000313" key="3">
    <source>
        <dbReference type="Proteomes" id="UP001314796"/>
    </source>
</evidence>
<feature type="transmembrane region" description="Helical" evidence="1">
    <location>
        <begin position="20"/>
        <end position="37"/>
    </location>
</feature>
<proteinExistence type="predicted"/>
<reference evidence="2 3" key="1">
    <citation type="submission" date="2021-01" db="EMBL/GenBank/DDBJ databases">
        <title>Genomic Encyclopedia of Type Strains, Phase IV (KMG-IV): sequencing the most valuable type-strain genomes for metagenomic binning, comparative biology and taxonomic classification.</title>
        <authorList>
            <person name="Goeker M."/>
        </authorList>
    </citation>
    <scope>NUCLEOTIDE SEQUENCE [LARGE SCALE GENOMIC DNA]</scope>
    <source>
        <strain evidence="2 3">DSM 25890</strain>
    </source>
</reference>
<protein>
    <recommendedName>
        <fullName evidence="4">PH domain-containing protein</fullName>
    </recommendedName>
</protein>
<keyword evidence="1" id="KW-0812">Transmembrane</keyword>
<dbReference type="RefSeq" id="WP_204401226.1">
    <property type="nucleotide sequence ID" value="NZ_JAFBEE010000006.1"/>
</dbReference>
<feature type="transmembrane region" description="Helical" evidence="1">
    <location>
        <begin position="43"/>
        <end position="64"/>
    </location>
</feature>
<sequence length="167" mass="19359">MAALIRQTVSEPQKPLWKNILYVLAVVLGINLAVELTNFLPKAIAGIVSVIILIFSAVFISYLLNRKLAQYTYILIEDELIFYKQLGKRENKVLNVKIYDLDWIKSMDQLAKKEKVKKIYSLACRLKGEDVFVGQFKEDEKVYRFIFQPNDGLLKAINRQIKPHKNL</sequence>